<evidence type="ECO:0000313" key="19">
    <source>
        <dbReference type="EMBL" id="EDS14671.1"/>
    </source>
</evidence>
<evidence type="ECO:0000256" key="5">
    <source>
        <dbReference type="ARBA" id="ARBA00022490"/>
    </source>
</evidence>
<dbReference type="PROSITE" id="PS00076">
    <property type="entry name" value="PYRIDINE_REDOX_1"/>
    <property type="match status" value="1"/>
</dbReference>
<keyword evidence="14" id="KW-0547">Nucleotide-binding</keyword>
<dbReference type="SUPFAM" id="SSF51905">
    <property type="entry name" value="FAD/NAD(P)-binding domain"/>
    <property type="match status" value="1"/>
</dbReference>
<feature type="binding site" evidence="14">
    <location>
        <position position="319"/>
    </location>
    <ligand>
        <name>FAD</name>
        <dbReference type="ChEBI" id="CHEBI:57692"/>
    </ligand>
</feature>
<evidence type="ECO:0000259" key="17">
    <source>
        <dbReference type="Pfam" id="PF02852"/>
    </source>
</evidence>
<comment type="subcellular location">
    <subcellularLocation>
        <location evidence="1">Cytoplasm</location>
    </subcellularLocation>
</comment>
<dbReference type="InterPro" id="IPR050151">
    <property type="entry name" value="Class-I_Pyr_Nuc-Dis_Oxidored"/>
</dbReference>
<evidence type="ECO:0000256" key="12">
    <source>
        <dbReference type="ARBA" id="ARBA00049187"/>
    </source>
</evidence>
<evidence type="ECO:0000313" key="20">
    <source>
        <dbReference type="Proteomes" id="UP000004713"/>
    </source>
</evidence>
<proteinExistence type="inferred from homology"/>
<evidence type="ECO:0000256" key="1">
    <source>
        <dbReference type="ARBA" id="ARBA00004496"/>
    </source>
</evidence>
<feature type="binding site" evidence="14">
    <location>
        <begin position="145"/>
        <end position="147"/>
    </location>
    <ligand>
        <name>FAD</name>
        <dbReference type="ChEBI" id="CHEBI:57692"/>
    </ligand>
</feature>
<comment type="cofactor">
    <cofactor evidence="14 16">
        <name>FAD</name>
        <dbReference type="ChEBI" id="CHEBI:57692"/>
    </cofactor>
    <text evidence="14 16">Binds 1 FAD per subunit.</text>
</comment>
<evidence type="ECO:0000256" key="2">
    <source>
        <dbReference type="ARBA" id="ARBA00007532"/>
    </source>
</evidence>
<sequence>MQKSINVRTMKYQVAIIGGGPAGYTAAETAGKAGLSVVLFEKRNLGGVCLNEGCIPTKTLLYSAKTYDNACHASKYAVSVSEVSFDLSKIIARKQKVVRKLVLGVKGKLTAGNVTIVTGEASVIDKNHVLCGDETYECDNLLLCTGSETFIPPIPGVDTVPYWTHRDALDNKELPKSLAIIGGGVIGMEFASFFNSLGVEVTVIEMLDEILGGMDKELSAMLRAEYAKRGIKFMLDTKVVALSEVASGNGDTQQIQVNYENAEGAGCVIAERLLMSVGRRPVTKGFGLENLNLDKTARGNIQVDGQMQTSVPGVYACGDLTGFSLLAHTAVREAEVAVHAVLGKKDCMSYRAIPGVVYTNPEIAGVGDTEEALQRKGIPYRAVKLPMAYSGRFVAENEGINGMCKLLLAEDNTVLGAHVLGNPASEIITLAGMAVELKLTASEWKKMVFPHPTVGEIFKEAL</sequence>
<feature type="domain" description="FAD/NAD(P)-binding" evidence="18">
    <location>
        <begin position="12"/>
        <end position="334"/>
    </location>
</feature>
<dbReference type="GO" id="GO:0004148">
    <property type="term" value="F:dihydrolipoyl dehydrogenase (NADH) activity"/>
    <property type="evidence" value="ECO:0007669"/>
    <property type="project" value="UniProtKB-EC"/>
</dbReference>
<dbReference type="NCBIfam" id="TIGR01350">
    <property type="entry name" value="lipoamide_DH"/>
    <property type="match status" value="1"/>
</dbReference>
<keyword evidence="6 16" id="KW-0285">Flavoprotein</keyword>
<dbReference type="InterPro" id="IPR036188">
    <property type="entry name" value="FAD/NAD-bd_sf"/>
</dbReference>
<dbReference type="InterPro" id="IPR023753">
    <property type="entry name" value="FAD/NAD-binding_dom"/>
</dbReference>
<feature type="active site" description="Proton acceptor" evidence="13">
    <location>
        <position position="451"/>
    </location>
</feature>
<name>B0NS95_BACSE</name>
<evidence type="ECO:0000256" key="9">
    <source>
        <dbReference type="ARBA" id="ARBA00023027"/>
    </source>
</evidence>
<dbReference type="eggNOG" id="COG1249">
    <property type="taxonomic scope" value="Bacteria"/>
</dbReference>
<evidence type="ECO:0000256" key="3">
    <source>
        <dbReference type="ARBA" id="ARBA00012608"/>
    </source>
</evidence>
<dbReference type="InterPro" id="IPR012999">
    <property type="entry name" value="Pyr_OxRdtase_I_AS"/>
</dbReference>
<feature type="binding site" evidence="14">
    <location>
        <position position="58"/>
    </location>
    <ligand>
        <name>FAD</name>
        <dbReference type="ChEBI" id="CHEBI:57692"/>
    </ligand>
</feature>
<dbReference type="Gene3D" id="3.50.50.60">
    <property type="entry name" value="FAD/NAD(P)-binding domain"/>
    <property type="match status" value="2"/>
</dbReference>
<protein>
    <recommendedName>
        <fullName evidence="4 16">Dihydrolipoyl dehydrogenase</fullName>
        <ecNumber evidence="3 16">1.8.1.4</ecNumber>
    </recommendedName>
</protein>
<comment type="miscellaneous">
    <text evidence="16">The active site is a redox-active disulfide bond.</text>
</comment>
<dbReference type="SUPFAM" id="SSF55424">
    <property type="entry name" value="FAD/NAD-linked reductases, dimerisation (C-terminal) domain"/>
    <property type="match status" value="1"/>
</dbReference>
<dbReference type="Pfam" id="PF02852">
    <property type="entry name" value="Pyr_redox_dim"/>
    <property type="match status" value="1"/>
</dbReference>
<evidence type="ECO:0000256" key="15">
    <source>
        <dbReference type="PIRSR" id="PIRSR000350-4"/>
    </source>
</evidence>
<reference evidence="19 20" key="1">
    <citation type="submission" date="2007-11" db="EMBL/GenBank/DDBJ databases">
        <title>Draft genome sequence of Bacteroides stercoris(ATCC 43183).</title>
        <authorList>
            <person name="Sudarsanam P."/>
            <person name="Ley R."/>
            <person name="Guruge J."/>
            <person name="Turnbaugh P.J."/>
            <person name="Mahowald M."/>
            <person name="Liep D."/>
            <person name="Gordon J."/>
        </authorList>
    </citation>
    <scope>NUCLEOTIDE SEQUENCE [LARGE SCALE GENOMIC DNA]</scope>
    <source>
        <strain evidence="19 20">ATCC 43183</strain>
    </source>
</reference>
<dbReference type="InterPro" id="IPR001100">
    <property type="entry name" value="Pyr_nuc-diS_OxRdtase"/>
</dbReference>
<dbReference type="InterPro" id="IPR006258">
    <property type="entry name" value="Lipoamide_DH"/>
</dbReference>
<evidence type="ECO:0000256" key="6">
    <source>
        <dbReference type="ARBA" id="ARBA00022630"/>
    </source>
</evidence>
<feature type="binding site" evidence="14">
    <location>
        <position position="278"/>
    </location>
    <ligand>
        <name>NAD(+)</name>
        <dbReference type="ChEBI" id="CHEBI:57540"/>
    </ligand>
</feature>
<evidence type="ECO:0000256" key="14">
    <source>
        <dbReference type="PIRSR" id="PIRSR000350-3"/>
    </source>
</evidence>
<evidence type="ECO:0000256" key="7">
    <source>
        <dbReference type="ARBA" id="ARBA00022827"/>
    </source>
</evidence>
<dbReference type="PANTHER" id="PTHR22912:SF217">
    <property type="entry name" value="DIHYDROLIPOYL DEHYDROGENASE"/>
    <property type="match status" value="1"/>
</dbReference>
<accession>B0NS95</accession>
<dbReference type="GO" id="GO:0005737">
    <property type="term" value="C:cytoplasm"/>
    <property type="evidence" value="ECO:0007669"/>
    <property type="project" value="UniProtKB-SubCell"/>
</dbReference>
<dbReference type="HOGENOM" id="CLU_016755_0_2_10"/>
<dbReference type="Gene3D" id="3.30.390.30">
    <property type="match status" value="1"/>
</dbReference>
<comment type="catalytic activity">
    <reaction evidence="12 16">
        <text>N(6)-[(R)-dihydrolipoyl]-L-lysyl-[protein] + NAD(+) = N(6)-[(R)-lipoyl]-L-lysyl-[protein] + NADH + H(+)</text>
        <dbReference type="Rhea" id="RHEA:15045"/>
        <dbReference type="Rhea" id="RHEA-COMP:10474"/>
        <dbReference type="Rhea" id="RHEA-COMP:10475"/>
        <dbReference type="ChEBI" id="CHEBI:15378"/>
        <dbReference type="ChEBI" id="CHEBI:57540"/>
        <dbReference type="ChEBI" id="CHEBI:57945"/>
        <dbReference type="ChEBI" id="CHEBI:83099"/>
        <dbReference type="ChEBI" id="CHEBI:83100"/>
        <dbReference type="EC" id="1.8.1.4"/>
    </reaction>
</comment>
<dbReference type="PRINTS" id="PR00411">
    <property type="entry name" value="PNDRDTASEI"/>
</dbReference>
<evidence type="ECO:0000256" key="8">
    <source>
        <dbReference type="ARBA" id="ARBA00023002"/>
    </source>
</evidence>
<dbReference type="GO" id="GO:0006103">
    <property type="term" value="P:2-oxoglutarate metabolic process"/>
    <property type="evidence" value="ECO:0007669"/>
    <property type="project" value="TreeGrafter"/>
</dbReference>
<keyword evidence="9 14" id="KW-0520">NAD</keyword>
<evidence type="ECO:0000256" key="11">
    <source>
        <dbReference type="ARBA" id="ARBA00023284"/>
    </source>
</evidence>
<dbReference type="PRINTS" id="PR00368">
    <property type="entry name" value="FADPNR"/>
</dbReference>
<reference evidence="19 20" key="2">
    <citation type="submission" date="2007-11" db="EMBL/GenBank/DDBJ databases">
        <authorList>
            <person name="Fulton L."/>
            <person name="Clifton S."/>
            <person name="Fulton B."/>
            <person name="Xu J."/>
            <person name="Minx P."/>
            <person name="Pepin K.H."/>
            <person name="Johnson M."/>
            <person name="Thiruvilangam P."/>
            <person name="Bhonagiri V."/>
            <person name="Nash W.E."/>
            <person name="Mardis E.R."/>
            <person name="Wilson R.K."/>
        </authorList>
    </citation>
    <scope>NUCLEOTIDE SEQUENCE [LARGE SCALE GENOMIC DNA]</scope>
    <source>
        <strain evidence="19 20">ATCC 43183</strain>
    </source>
</reference>
<dbReference type="EC" id="1.8.1.4" evidence="3 16"/>
<dbReference type="Proteomes" id="UP000004713">
    <property type="component" value="Unassembled WGS sequence"/>
</dbReference>
<comment type="caution">
    <text evidence="19">The sequence shown here is derived from an EMBL/GenBank/DDBJ whole genome shotgun (WGS) entry which is preliminary data.</text>
</comment>
<organism evidence="19 20">
    <name type="scientific">Bacteroides stercoris ATCC 43183</name>
    <dbReference type="NCBI Taxonomy" id="449673"/>
    <lineage>
        <taxon>Bacteria</taxon>
        <taxon>Pseudomonadati</taxon>
        <taxon>Bacteroidota</taxon>
        <taxon>Bacteroidia</taxon>
        <taxon>Bacteroidales</taxon>
        <taxon>Bacteroidaceae</taxon>
        <taxon>Bacteroides</taxon>
    </lineage>
</organism>
<feature type="binding site" evidence="14">
    <location>
        <position position="205"/>
    </location>
    <ligand>
        <name>NAD(+)</name>
        <dbReference type="ChEBI" id="CHEBI:57540"/>
    </ligand>
</feature>
<comment type="similarity">
    <text evidence="2 16">Belongs to the class-I pyridine nucleotide-disulfide oxidoreductase family.</text>
</comment>
<dbReference type="InterPro" id="IPR004099">
    <property type="entry name" value="Pyr_nucl-diS_OxRdtase_dimer"/>
</dbReference>
<feature type="domain" description="Pyridine nucleotide-disulphide oxidoreductase dimerisation" evidence="17">
    <location>
        <begin position="353"/>
        <end position="461"/>
    </location>
</feature>
<feature type="binding site" evidence="14">
    <location>
        <begin position="182"/>
        <end position="189"/>
    </location>
    <ligand>
        <name>NAD(+)</name>
        <dbReference type="ChEBI" id="CHEBI:57540"/>
    </ligand>
</feature>
<dbReference type="PANTHER" id="PTHR22912">
    <property type="entry name" value="DISULFIDE OXIDOREDUCTASE"/>
    <property type="match status" value="1"/>
</dbReference>
<evidence type="ECO:0000256" key="16">
    <source>
        <dbReference type="RuleBase" id="RU003692"/>
    </source>
</evidence>
<dbReference type="GO" id="GO:0050660">
    <property type="term" value="F:flavin adenine dinucleotide binding"/>
    <property type="evidence" value="ECO:0007669"/>
    <property type="project" value="InterPro"/>
</dbReference>
<keyword evidence="8 16" id="KW-0560">Oxidoreductase</keyword>
<keyword evidence="5" id="KW-0963">Cytoplasm</keyword>
<gene>
    <name evidence="19" type="primary">lpdA</name>
    <name evidence="19" type="ORF">BACSTE_02359</name>
</gene>
<evidence type="ECO:0000256" key="4">
    <source>
        <dbReference type="ARBA" id="ARBA00016961"/>
    </source>
</evidence>
<evidence type="ECO:0000256" key="13">
    <source>
        <dbReference type="PIRSR" id="PIRSR000350-2"/>
    </source>
</evidence>
<keyword evidence="10" id="KW-1015">Disulfide bond</keyword>
<evidence type="ECO:0000259" key="18">
    <source>
        <dbReference type="Pfam" id="PF07992"/>
    </source>
</evidence>
<dbReference type="FunFam" id="3.30.390.30:FF:000001">
    <property type="entry name" value="Dihydrolipoyl dehydrogenase"/>
    <property type="match status" value="1"/>
</dbReference>
<keyword evidence="7 14" id="KW-0274">FAD</keyword>
<dbReference type="EMBL" id="ABFZ02000020">
    <property type="protein sequence ID" value="EDS14671.1"/>
    <property type="molecule type" value="Genomic_DNA"/>
</dbReference>
<dbReference type="AlphaFoldDB" id="B0NS95"/>
<dbReference type="PIRSF" id="PIRSF000350">
    <property type="entry name" value="Mercury_reductase_MerA"/>
    <property type="match status" value="1"/>
</dbReference>
<dbReference type="Pfam" id="PF07992">
    <property type="entry name" value="Pyr_redox_2"/>
    <property type="match status" value="1"/>
</dbReference>
<dbReference type="InterPro" id="IPR016156">
    <property type="entry name" value="FAD/NAD-linked_Rdtase_dimer_sf"/>
</dbReference>
<evidence type="ECO:0000256" key="10">
    <source>
        <dbReference type="ARBA" id="ARBA00023157"/>
    </source>
</evidence>
<feature type="disulfide bond" description="Redox-active" evidence="15">
    <location>
        <begin position="49"/>
        <end position="54"/>
    </location>
</feature>
<keyword evidence="11 16" id="KW-0676">Redox-active center</keyword>